<accession>T1JJ86</accession>
<keyword evidence="2" id="KW-1185">Reference proteome</keyword>
<dbReference type="EnsemblMetazoa" id="SMAR013916-RA">
    <property type="protein sequence ID" value="SMAR013916-PA"/>
    <property type="gene ID" value="SMAR013916"/>
</dbReference>
<sequence>MACTFLDCKTVTSTRYKACVYRQFGKFCNENTLDVIFSNFFFYKNRVPFTRVV</sequence>
<proteinExistence type="predicted"/>
<dbReference type="EMBL" id="AFFK01016442">
    <property type="status" value="NOT_ANNOTATED_CDS"/>
    <property type="molecule type" value="Genomic_DNA"/>
</dbReference>
<dbReference type="HOGENOM" id="CLU_3071245_0_0_1"/>
<dbReference type="Proteomes" id="UP000014500">
    <property type="component" value="Unassembled WGS sequence"/>
</dbReference>
<evidence type="ECO:0000313" key="1">
    <source>
        <dbReference type="EnsemblMetazoa" id="SMAR013916-PA"/>
    </source>
</evidence>
<dbReference type="AlphaFoldDB" id="T1JJ86"/>
<protein>
    <submittedName>
        <fullName evidence="1">Uncharacterized protein</fullName>
    </submittedName>
</protein>
<reference evidence="2" key="1">
    <citation type="submission" date="2011-05" db="EMBL/GenBank/DDBJ databases">
        <authorList>
            <person name="Richards S.R."/>
            <person name="Qu J."/>
            <person name="Jiang H."/>
            <person name="Jhangiani S.N."/>
            <person name="Agravi P."/>
            <person name="Goodspeed R."/>
            <person name="Gross S."/>
            <person name="Mandapat C."/>
            <person name="Jackson L."/>
            <person name="Mathew T."/>
            <person name="Pu L."/>
            <person name="Thornton R."/>
            <person name="Saada N."/>
            <person name="Wilczek-Boney K.B."/>
            <person name="Lee S."/>
            <person name="Kovar C."/>
            <person name="Wu Y."/>
            <person name="Scherer S.E."/>
            <person name="Worley K.C."/>
            <person name="Muzny D.M."/>
            <person name="Gibbs R."/>
        </authorList>
    </citation>
    <scope>NUCLEOTIDE SEQUENCE</scope>
    <source>
        <strain evidence="2">Brora</strain>
    </source>
</reference>
<evidence type="ECO:0000313" key="2">
    <source>
        <dbReference type="Proteomes" id="UP000014500"/>
    </source>
</evidence>
<organism evidence="1 2">
    <name type="scientific">Strigamia maritima</name>
    <name type="common">European centipede</name>
    <name type="synonym">Geophilus maritimus</name>
    <dbReference type="NCBI Taxonomy" id="126957"/>
    <lineage>
        <taxon>Eukaryota</taxon>
        <taxon>Metazoa</taxon>
        <taxon>Ecdysozoa</taxon>
        <taxon>Arthropoda</taxon>
        <taxon>Myriapoda</taxon>
        <taxon>Chilopoda</taxon>
        <taxon>Pleurostigmophora</taxon>
        <taxon>Geophilomorpha</taxon>
        <taxon>Linotaeniidae</taxon>
        <taxon>Strigamia</taxon>
    </lineage>
</organism>
<reference evidence="1" key="2">
    <citation type="submission" date="2015-02" db="UniProtKB">
        <authorList>
            <consortium name="EnsemblMetazoa"/>
        </authorList>
    </citation>
    <scope>IDENTIFICATION</scope>
</reference>
<name>T1JJ86_STRMM</name>